<feature type="transmembrane region" description="Helical" evidence="6">
    <location>
        <begin position="74"/>
        <end position="94"/>
    </location>
</feature>
<dbReference type="Pfam" id="PF02683">
    <property type="entry name" value="DsbD_TM"/>
    <property type="match status" value="1"/>
</dbReference>
<feature type="transmembrane region" description="Helical" evidence="6">
    <location>
        <begin position="149"/>
        <end position="176"/>
    </location>
</feature>
<reference evidence="8" key="1">
    <citation type="submission" date="2021-01" db="EMBL/GenBank/DDBJ databases">
        <title>Whole genome shotgun sequence of Actinoplanes siamensis NBRC 109076.</title>
        <authorList>
            <person name="Komaki H."/>
            <person name="Tamura T."/>
        </authorList>
    </citation>
    <scope>NUCLEOTIDE SEQUENCE</scope>
    <source>
        <strain evidence="8">NBRC 109076</strain>
    </source>
</reference>
<dbReference type="Proteomes" id="UP000629619">
    <property type="component" value="Unassembled WGS sequence"/>
</dbReference>
<feature type="domain" description="Cytochrome C biogenesis protein transmembrane" evidence="7">
    <location>
        <begin position="5"/>
        <end position="203"/>
    </location>
</feature>
<name>A0A919N996_9ACTN</name>
<evidence type="ECO:0000313" key="9">
    <source>
        <dbReference type="Proteomes" id="UP000629619"/>
    </source>
</evidence>
<evidence type="ECO:0000256" key="4">
    <source>
        <dbReference type="ARBA" id="ARBA00022989"/>
    </source>
</evidence>
<protein>
    <recommendedName>
        <fullName evidence="7">Cytochrome C biogenesis protein transmembrane domain-containing protein</fullName>
    </recommendedName>
</protein>
<feature type="transmembrane region" description="Helical" evidence="6">
    <location>
        <begin position="244"/>
        <end position="264"/>
    </location>
</feature>
<keyword evidence="5 6" id="KW-0472">Membrane</keyword>
<accession>A0A919N996</accession>
<evidence type="ECO:0000256" key="3">
    <source>
        <dbReference type="ARBA" id="ARBA00022692"/>
    </source>
</evidence>
<evidence type="ECO:0000259" key="7">
    <source>
        <dbReference type="Pfam" id="PF02683"/>
    </source>
</evidence>
<dbReference type="GO" id="GO:0016020">
    <property type="term" value="C:membrane"/>
    <property type="evidence" value="ECO:0007669"/>
    <property type="project" value="UniProtKB-SubCell"/>
</dbReference>
<comment type="caution">
    <text evidence="8">The sequence shown here is derived from an EMBL/GenBank/DDBJ whole genome shotgun (WGS) entry which is preliminary data.</text>
</comment>
<dbReference type="GO" id="GO:0017004">
    <property type="term" value="P:cytochrome complex assembly"/>
    <property type="evidence" value="ECO:0007669"/>
    <property type="project" value="InterPro"/>
</dbReference>
<dbReference type="RefSeq" id="WP_203682243.1">
    <property type="nucleotide sequence ID" value="NZ_BOMW01000041.1"/>
</dbReference>
<keyword evidence="3 6" id="KW-0812">Transmembrane</keyword>
<dbReference type="PANTHER" id="PTHR31272:SF4">
    <property type="entry name" value="CYTOCHROME C-TYPE BIOGENESIS PROTEIN HI_1454-RELATED"/>
    <property type="match status" value="1"/>
</dbReference>
<comment type="similarity">
    <text evidence="2">Belongs to the DsbD family.</text>
</comment>
<organism evidence="8 9">
    <name type="scientific">Actinoplanes siamensis</name>
    <dbReference type="NCBI Taxonomy" id="1223317"/>
    <lineage>
        <taxon>Bacteria</taxon>
        <taxon>Bacillati</taxon>
        <taxon>Actinomycetota</taxon>
        <taxon>Actinomycetes</taxon>
        <taxon>Micromonosporales</taxon>
        <taxon>Micromonosporaceae</taxon>
        <taxon>Actinoplanes</taxon>
    </lineage>
</organism>
<keyword evidence="9" id="KW-1185">Reference proteome</keyword>
<proteinExistence type="inferred from homology"/>
<comment type="subcellular location">
    <subcellularLocation>
        <location evidence="1">Membrane</location>
        <topology evidence="1">Multi-pass membrane protein</topology>
    </subcellularLocation>
</comment>
<dbReference type="PANTHER" id="PTHR31272">
    <property type="entry name" value="CYTOCHROME C-TYPE BIOGENESIS PROTEIN HI_1454-RELATED"/>
    <property type="match status" value="1"/>
</dbReference>
<dbReference type="InterPro" id="IPR051790">
    <property type="entry name" value="Cytochrome_c-biogenesis_DsbD"/>
</dbReference>
<gene>
    <name evidence="8" type="ORF">Asi03nite_43440</name>
</gene>
<feature type="transmembrane region" description="Helical" evidence="6">
    <location>
        <begin position="115"/>
        <end position="137"/>
    </location>
</feature>
<feature type="transmembrane region" description="Helical" evidence="6">
    <location>
        <begin position="6"/>
        <end position="32"/>
    </location>
</feature>
<feature type="transmembrane region" description="Helical" evidence="6">
    <location>
        <begin position="188"/>
        <end position="212"/>
    </location>
</feature>
<dbReference type="AlphaFoldDB" id="A0A919N996"/>
<evidence type="ECO:0000256" key="5">
    <source>
        <dbReference type="ARBA" id="ARBA00023136"/>
    </source>
</evidence>
<evidence type="ECO:0000256" key="2">
    <source>
        <dbReference type="ARBA" id="ARBA00006143"/>
    </source>
</evidence>
<dbReference type="InterPro" id="IPR003834">
    <property type="entry name" value="Cyt_c_assmbl_TM_dom"/>
</dbReference>
<feature type="transmembrane region" description="Helical" evidence="6">
    <location>
        <begin position="44"/>
        <end position="68"/>
    </location>
</feature>
<evidence type="ECO:0000256" key="1">
    <source>
        <dbReference type="ARBA" id="ARBA00004141"/>
    </source>
</evidence>
<sequence length="291" mass="29735">MDDLAFALAAGLIAAFNPCGFALLPSFLLLLVSGPGGVLRAMRLSAAMTTGFVTVFGIAGLLIGVVTAPIQQHLPWLTMVIGAGLVLLGGWLLAGRELQMPFPRLNAGGPTGSLLGLYGYGASYAVASLSCTIAPFLAVTGLVSGSGDVLGGVGAFLAYGIGMGLVVGLLALLVALAQDTVVRRTRAVLPYVSRTSGALLLLAGAYVAYYGWYELRVNAGGDADDPLVGEVAELPGHISNRLDAVGAGWIAAAFALTAAAALLLRARRARTNGEPLQRQDEEIGPDTGTSR</sequence>
<keyword evidence="4 6" id="KW-1133">Transmembrane helix</keyword>
<dbReference type="EMBL" id="BOMW01000041">
    <property type="protein sequence ID" value="GIF06806.1"/>
    <property type="molecule type" value="Genomic_DNA"/>
</dbReference>
<evidence type="ECO:0000256" key="6">
    <source>
        <dbReference type="SAM" id="Phobius"/>
    </source>
</evidence>
<evidence type="ECO:0000313" key="8">
    <source>
        <dbReference type="EMBL" id="GIF06806.1"/>
    </source>
</evidence>